<evidence type="ECO:0000256" key="1">
    <source>
        <dbReference type="SAM" id="MobiDB-lite"/>
    </source>
</evidence>
<feature type="compositionally biased region" description="Basic and acidic residues" evidence="1">
    <location>
        <begin position="39"/>
        <end position="51"/>
    </location>
</feature>
<evidence type="ECO:0000313" key="2">
    <source>
        <dbReference type="EMBL" id="GAA1677032.1"/>
    </source>
</evidence>
<sequence length="109" mass="11449">MSQSGVARCSVLPSATPETISMTDTDSPTSTEMMLPGQDGHREHGGDEQRTPMDPFPLPGRAEARPGSHQPHPAVRPSRDALLAGASAGSIAIYEGRRTASPHARKGAH</sequence>
<evidence type="ECO:0000313" key="3">
    <source>
        <dbReference type="Proteomes" id="UP001500064"/>
    </source>
</evidence>
<dbReference type="EMBL" id="BAAAMU010000107">
    <property type="protein sequence ID" value="GAA1677032.1"/>
    <property type="molecule type" value="Genomic_DNA"/>
</dbReference>
<organism evidence="2 3">
    <name type="scientific">Nonomuraea maheshkhaliensis</name>
    <dbReference type="NCBI Taxonomy" id="419590"/>
    <lineage>
        <taxon>Bacteria</taxon>
        <taxon>Bacillati</taxon>
        <taxon>Actinomycetota</taxon>
        <taxon>Actinomycetes</taxon>
        <taxon>Streptosporangiales</taxon>
        <taxon>Streptosporangiaceae</taxon>
        <taxon>Nonomuraea</taxon>
    </lineage>
</organism>
<gene>
    <name evidence="2" type="ORF">GCM10009733_087430</name>
</gene>
<name>A0ABP4SRH0_9ACTN</name>
<feature type="compositionally biased region" description="Polar residues" evidence="1">
    <location>
        <begin position="16"/>
        <end position="32"/>
    </location>
</feature>
<keyword evidence="3" id="KW-1185">Reference proteome</keyword>
<dbReference type="Proteomes" id="UP001500064">
    <property type="component" value="Unassembled WGS sequence"/>
</dbReference>
<reference evidence="3" key="1">
    <citation type="journal article" date="2019" name="Int. J. Syst. Evol. Microbiol.">
        <title>The Global Catalogue of Microorganisms (GCM) 10K type strain sequencing project: providing services to taxonomists for standard genome sequencing and annotation.</title>
        <authorList>
            <consortium name="The Broad Institute Genomics Platform"/>
            <consortium name="The Broad Institute Genome Sequencing Center for Infectious Disease"/>
            <person name="Wu L."/>
            <person name="Ma J."/>
        </authorList>
    </citation>
    <scope>NUCLEOTIDE SEQUENCE [LARGE SCALE GENOMIC DNA]</scope>
    <source>
        <strain evidence="3">JCM 13929</strain>
    </source>
</reference>
<accession>A0ABP4SRH0</accession>
<protein>
    <submittedName>
        <fullName evidence="2">Uncharacterized protein</fullName>
    </submittedName>
</protein>
<comment type="caution">
    <text evidence="2">The sequence shown here is derived from an EMBL/GenBank/DDBJ whole genome shotgun (WGS) entry which is preliminary data.</text>
</comment>
<proteinExistence type="predicted"/>
<feature type="region of interest" description="Disordered" evidence="1">
    <location>
        <begin position="1"/>
        <end position="83"/>
    </location>
</feature>